<dbReference type="PANTHER" id="PTHR38813">
    <property type="match status" value="1"/>
</dbReference>
<dbReference type="Proteomes" id="UP000177579">
    <property type="component" value="Unassembled WGS sequence"/>
</dbReference>
<evidence type="ECO:0000313" key="1">
    <source>
        <dbReference type="EMBL" id="OGF39915.1"/>
    </source>
</evidence>
<dbReference type="SUPFAM" id="SSF143011">
    <property type="entry name" value="RelE-like"/>
    <property type="match status" value="1"/>
</dbReference>
<sequence length="78" mass="9500">MDKITKVLKKLNFKERERVKKILLKIKNNDLENLDIKKLKNKNSIFRVRVGRIRIIFKKDDKISLLTIERRSDIIYNF</sequence>
<organism evidence="1 2">
    <name type="scientific">Candidatus Falkowbacteria bacterium RIFOXYD2_FULL_34_120</name>
    <dbReference type="NCBI Taxonomy" id="1798007"/>
    <lineage>
        <taxon>Bacteria</taxon>
        <taxon>Candidatus Falkowiibacteriota</taxon>
    </lineage>
</organism>
<protein>
    <recommendedName>
        <fullName evidence="3">Plasmid stabilization protein</fullName>
    </recommendedName>
</protein>
<accession>A0A1F5TLT2</accession>
<reference evidence="1 2" key="1">
    <citation type="journal article" date="2016" name="Nat. Commun.">
        <title>Thousands of microbial genomes shed light on interconnected biogeochemical processes in an aquifer system.</title>
        <authorList>
            <person name="Anantharaman K."/>
            <person name="Brown C.T."/>
            <person name="Hug L.A."/>
            <person name="Sharon I."/>
            <person name="Castelle C.J."/>
            <person name="Probst A.J."/>
            <person name="Thomas B.C."/>
            <person name="Singh A."/>
            <person name="Wilkins M.J."/>
            <person name="Karaoz U."/>
            <person name="Brodie E.L."/>
            <person name="Williams K.H."/>
            <person name="Hubbard S.S."/>
            <person name="Banfield J.F."/>
        </authorList>
    </citation>
    <scope>NUCLEOTIDE SEQUENCE [LARGE SCALE GENOMIC DNA]</scope>
</reference>
<evidence type="ECO:0000313" key="2">
    <source>
        <dbReference type="Proteomes" id="UP000177579"/>
    </source>
</evidence>
<dbReference type="AlphaFoldDB" id="A0A1F5TLT2"/>
<dbReference type="EMBL" id="MFGO01000039">
    <property type="protein sequence ID" value="OGF39915.1"/>
    <property type="molecule type" value="Genomic_DNA"/>
</dbReference>
<dbReference type="PANTHER" id="PTHR38813:SF1">
    <property type="entry name" value="TOXIN RELE1-RELATED"/>
    <property type="match status" value="1"/>
</dbReference>
<evidence type="ECO:0008006" key="3">
    <source>
        <dbReference type="Google" id="ProtNLM"/>
    </source>
</evidence>
<proteinExistence type="predicted"/>
<dbReference type="InterPro" id="IPR035093">
    <property type="entry name" value="RelE/ParE_toxin_dom_sf"/>
</dbReference>
<dbReference type="InterPro" id="IPR052747">
    <property type="entry name" value="TA_system_RelE_toxin"/>
</dbReference>
<name>A0A1F5TLT2_9BACT</name>
<dbReference type="Gene3D" id="3.30.2310.20">
    <property type="entry name" value="RelE-like"/>
    <property type="match status" value="1"/>
</dbReference>
<comment type="caution">
    <text evidence="1">The sequence shown here is derived from an EMBL/GenBank/DDBJ whole genome shotgun (WGS) entry which is preliminary data.</text>
</comment>
<gene>
    <name evidence="1" type="ORF">A2531_01665</name>
</gene>